<comment type="caution">
    <text evidence="4">The sequence shown here is derived from an EMBL/GenBank/DDBJ whole genome shotgun (WGS) entry which is preliminary data.</text>
</comment>
<evidence type="ECO:0000313" key="4">
    <source>
        <dbReference type="EMBL" id="KAK3251382.1"/>
    </source>
</evidence>
<dbReference type="PANTHER" id="PTHR43597">
    <property type="entry name" value="SULFUR ACCEPTOR PROTEIN CSDE"/>
    <property type="match status" value="1"/>
</dbReference>
<dbReference type="Gene3D" id="3.90.1010.10">
    <property type="match status" value="1"/>
</dbReference>
<evidence type="ECO:0000259" key="3">
    <source>
        <dbReference type="Pfam" id="PF02657"/>
    </source>
</evidence>
<evidence type="ECO:0000313" key="5">
    <source>
        <dbReference type="Proteomes" id="UP001190700"/>
    </source>
</evidence>
<sequence>MYTISLKTTLSSSYTLSTNAQCTSGAHRFLRCPIRQPGVLRVQLGASFVHPAIKAHRAPLTRALKQGIVIAGEVEDLPEPLRKIVMAFQMVPDPMARYKQLLFYAAKLKALPQEYQTPENKVPGCVSQVWVVPTLEDGKVYFTAESDSQLTKGLAALLVEGLSGCSPQEVLSVKPDFIEMLGLSQSLTPSRNNGFLNMLLTMQKKTIAAFMEQEKANKEDASTREDAAGEGEETLQAGESEV</sequence>
<comment type="similarity">
    <text evidence="1">Belongs to the SufE family.</text>
</comment>
<reference evidence="4 5" key="1">
    <citation type="journal article" date="2015" name="Genome Biol. Evol.">
        <title>Comparative Genomics of a Bacterivorous Green Alga Reveals Evolutionary Causalities and Consequences of Phago-Mixotrophic Mode of Nutrition.</title>
        <authorList>
            <person name="Burns J.A."/>
            <person name="Paasch A."/>
            <person name="Narechania A."/>
            <person name="Kim E."/>
        </authorList>
    </citation>
    <scope>NUCLEOTIDE SEQUENCE [LARGE SCALE GENOMIC DNA]</scope>
    <source>
        <strain evidence="4 5">PLY_AMNH</strain>
    </source>
</reference>
<feature type="region of interest" description="Disordered" evidence="2">
    <location>
        <begin position="213"/>
        <end position="242"/>
    </location>
</feature>
<protein>
    <recommendedName>
        <fullName evidence="3">Fe-S metabolism associated domain-containing protein</fullName>
    </recommendedName>
</protein>
<evidence type="ECO:0000256" key="1">
    <source>
        <dbReference type="ARBA" id="ARBA00010282"/>
    </source>
</evidence>
<feature type="compositionally biased region" description="Basic and acidic residues" evidence="2">
    <location>
        <begin position="213"/>
        <end position="227"/>
    </location>
</feature>
<name>A0AAE0CCM3_9CHLO</name>
<dbReference type="AlphaFoldDB" id="A0AAE0CCM3"/>
<organism evidence="4 5">
    <name type="scientific">Cymbomonas tetramitiformis</name>
    <dbReference type="NCBI Taxonomy" id="36881"/>
    <lineage>
        <taxon>Eukaryota</taxon>
        <taxon>Viridiplantae</taxon>
        <taxon>Chlorophyta</taxon>
        <taxon>Pyramimonadophyceae</taxon>
        <taxon>Pyramimonadales</taxon>
        <taxon>Pyramimonadaceae</taxon>
        <taxon>Cymbomonas</taxon>
    </lineage>
</organism>
<dbReference type="InterPro" id="IPR003808">
    <property type="entry name" value="Fe-S_metab-assoc_dom"/>
</dbReference>
<dbReference type="EMBL" id="LGRX02026075">
    <property type="protein sequence ID" value="KAK3251382.1"/>
    <property type="molecule type" value="Genomic_DNA"/>
</dbReference>
<evidence type="ECO:0000256" key="2">
    <source>
        <dbReference type="SAM" id="MobiDB-lite"/>
    </source>
</evidence>
<dbReference type="PANTHER" id="PTHR43597:SF5">
    <property type="entry name" value="SUFE-LIKE PROTEIN 2, CHLOROPLASTIC"/>
    <property type="match status" value="1"/>
</dbReference>
<dbReference type="Proteomes" id="UP001190700">
    <property type="component" value="Unassembled WGS sequence"/>
</dbReference>
<proteinExistence type="inferred from homology"/>
<dbReference type="Pfam" id="PF02657">
    <property type="entry name" value="SufE"/>
    <property type="match status" value="1"/>
</dbReference>
<gene>
    <name evidence="4" type="ORF">CYMTET_39277</name>
</gene>
<feature type="domain" description="Fe-S metabolism associated" evidence="3">
    <location>
        <begin position="87"/>
        <end position="204"/>
    </location>
</feature>
<keyword evidence="5" id="KW-1185">Reference proteome</keyword>
<dbReference type="SUPFAM" id="SSF82649">
    <property type="entry name" value="SufE/NifU"/>
    <property type="match status" value="1"/>
</dbReference>
<accession>A0AAE0CCM3</accession>